<organism evidence="1 2">
    <name type="scientific">Aristolochia fimbriata</name>
    <name type="common">White veined hardy Dutchman's pipe vine</name>
    <dbReference type="NCBI Taxonomy" id="158543"/>
    <lineage>
        <taxon>Eukaryota</taxon>
        <taxon>Viridiplantae</taxon>
        <taxon>Streptophyta</taxon>
        <taxon>Embryophyta</taxon>
        <taxon>Tracheophyta</taxon>
        <taxon>Spermatophyta</taxon>
        <taxon>Magnoliopsida</taxon>
        <taxon>Magnoliidae</taxon>
        <taxon>Piperales</taxon>
        <taxon>Aristolochiaceae</taxon>
        <taxon>Aristolochia</taxon>
    </lineage>
</organism>
<name>A0AAV7DQP5_ARIFI</name>
<dbReference type="Proteomes" id="UP000825729">
    <property type="component" value="Unassembled WGS sequence"/>
</dbReference>
<gene>
    <name evidence="1" type="ORF">H6P81_021183</name>
</gene>
<evidence type="ECO:0000313" key="1">
    <source>
        <dbReference type="EMBL" id="KAG9438885.1"/>
    </source>
</evidence>
<accession>A0AAV7DQP5</accession>
<evidence type="ECO:0000313" key="2">
    <source>
        <dbReference type="Proteomes" id="UP000825729"/>
    </source>
</evidence>
<dbReference type="AlphaFoldDB" id="A0AAV7DQP5"/>
<reference evidence="1 2" key="1">
    <citation type="submission" date="2021-07" db="EMBL/GenBank/DDBJ databases">
        <title>The Aristolochia fimbriata genome: insights into angiosperm evolution, floral development and chemical biosynthesis.</title>
        <authorList>
            <person name="Jiao Y."/>
        </authorList>
    </citation>
    <scope>NUCLEOTIDE SEQUENCE [LARGE SCALE GENOMIC DNA]</scope>
    <source>
        <strain evidence="1">IBCAS-2021</strain>
        <tissue evidence="1">Leaf</tissue>
    </source>
</reference>
<proteinExistence type="predicted"/>
<keyword evidence="2" id="KW-1185">Reference proteome</keyword>
<sequence length="112" mass="12364">MNLSRQQALGPQQCASGKSFLYNAVKKLKNPTLAGISLTSLLTKVRKRASGTVLSQPWEGTTKDMFFRMSGFSGEGSRMCCAGQAMHSQDCRDRTSTVPANAWFPLVMWWQG</sequence>
<dbReference type="EMBL" id="JAINDJ010000009">
    <property type="protein sequence ID" value="KAG9438885.1"/>
    <property type="molecule type" value="Genomic_DNA"/>
</dbReference>
<comment type="caution">
    <text evidence="1">The sequence shown here is derived from an EMBL/GenBank/DDBJ whole genome shotgun (WGS) entry which is preliminary data.</text>
</comment>
<protein>
    <submittedName>
        <fullName evidence="1">Uncharacterized protein</fullName>
    </submittedName>
</protein>